<dbReference type="GO" id="GO:0006508">
    <property type="term" value="P:proteolysis"/>
    <property type="evidence" value="ECO:0007669"/>
    <property type="project" value="UniProtKB-KW"/>
</dbReference>
<comment type="subcellular location">
    <subcellularLocation>
        <location evidence="1">Cell membrane</location>
    </subcellularLocation>
</comment>
<comment type="similarity">
    <text evidence="2">Belongs to the peptidase S49 family.</text>
</comment>
<keyword evidence="7" id="KW-0720">Serine protease</keyword>
<protein>
    <submittedName>
        <fullName evidence="13">Protease SohB</fullName>
    </submittedName>
</protein>
<dbReference type="AlphaFoldDB" id="A0AAJ0UFJ5"/>
<proteinExistence type="inferred from homology"/>
<dbReference type="Pfam" id="PF01343">
    <property type="entry name" value="Peptidase_S49"/>
    <property type="match status" value="1"/>
</dbReference>
<dbReference type="InterPro" id="IPR029045">
    <property type="entry name" value="ClpP/crotonase-like_dom_sf"/>
</dbReference>
<evidence type="ECO:0000256" key="4">
    <source>
        <dbReference type="ARBA" id="ARBA00022670"/>
    </source>
</evidence>
<dbReference type="NCBIfam" id="NF008745">
    <property type="entry name" value="PRK11778.1"/>
    <property type="match status" value="1"/>
</dbReference>
<keyword evidence="9 10" id="KW-0472">Membrane</keyword>
<name>A0AAJ0UFJ5_HALSE</name>
<dbReference type="Proteomes" id="UP001296967">
    <property type="component" value="Unassembled WGS sequence"/>
</dbReference>
<comment type="caution">
    <text evidence="13">The sequence shown here is derived from an EMBL/GenBank/DDBJ whole genome shotgun (WGS) entry which is preliminary data.</text>
</comment>
<evidence type="ECO:0000256" key="1">
    <source>
        <dbReference type="ARBA" id="ARBA00004236"/>
    </source>
</evidence>
<reference evidence="13" key="1">
    <citation type="submission" date="2017-05" db="EMBL/GenBank/DDBJ databases">
        <authorList>
            <person name="Imhoff J.F."/>
            <person name="Rahn T."/>
            <person name="Kuenzel S."/>
            <person name="Neulinger S.C."/>
        </authorList>
    </citation>
    <scope>NUCLEOTIDE SEQUENCE</scope>
    <source>
        <strain evidence="13">DSM 4395</strain>
    </source>
</reference>
<dbReference type="EMBL" id="NHSF01000054">
    <property type="protein sequence ID" value="MBK5930519.1"/>
    <property type="molecule type" value="Genomic_DNA"/>
</dbReference>
<feature type="domain" description="Peptidase S49" evidence="11">
    <location>
        <begin position="159"/>
        <end position="307"/>
    </location>
</feature>
<accession>A0AAJ0UFJ5</accession>
<evidence type="ECO:0000256" key="5">
    <source>
        <dbReference type="ARBA" id="ARBA00022692"/>
    </source>
</evidence>
<keyword evidence="3" id="KW-1003">Cell membrane</keyword>
<dbReference type="Gene3D" id="3.90.226.10">
    <property type="entry name" value="2-enoyl-CoA Hydratase, Chain A, domain 1"/>
    <property type="match status" value="1"/>
</dbReference>
<evidence type="ECO:0000259" key="11">
    <source>
        <dbReference type="Pfam" id="PF01343"/>
    </source>
</evidence>
<feature type="domain" description="Peptidase S49 N-terminal proteobacteria" evidence="12">
    <location>
        <begin position="6"/>
        <end position="156"/>
    </location>
</feature>
<dbReference type="PANTHER" id="PTHR42987">
    <property type="entry name" value="PEPTIDASE S49"/>
    <property type="match status" value="1"/>
</dbReference>
<dbReference type="Pfam" id="PF08496">
    <property type="entry name" value="Peptidase_S49_N"/>
    <property type="match status" value="1"/>
</dbReference>
<dbReference type="InterPro" id="IPR002142">
    <property type="entry name" value="Peptidase_S49"/>
</dbReference>
<keyword evidence="5 10" id="KW-0812">Transmembrane</keyword>
<evidence type="ECO:0000259" key="12">
    <source>
        <dbReference type="Pfam" id="PF08496"/>
    </source>
</evidence>
<keyword evidence="8 10" id="KW-1133">Transmembrane helix</keyword>
<evidence type="ECO:0000256" key="6">
    <source>
        <dbReference type="ARBA" id="ARBA00022801"/>
    </source>
</evidence>
<feature type="transmembrane region" description="Helical" evidence="10">
    <location>
        <begin position="12"/>
        <end position="32"/>
    </location>
</feature>
<reference evidence="13" key="2">
    <citation type="journal article" date="2020" name="Microorganisms">
        <title>Osmotic Adaptation and Compatible Solute Biosynthesis of Phototrophic Bacteria as Revealed from Genome Analyses.</title>
        <authorList>
            <person name="Imhoff J.F."/>
            <person name="Rahn T."/>
            <person name="Kunzel S."/>
            <person name="Keller A."/>
            <person name="Neulinger S.C."/>
        </authorList>
    </citation>
    <scope>NUCLEOTIDE SEQUENCE</scope>
    <source>
        <strain evidence="13">DSM 4395</strain>
    </source>
</reference>
<dbReference type="GO" id="GO:0004252">
    <property type="term" value="F:serine-type endopeptidase activity"/>
    <property type="evidence" value="ECO:0007669"/>
    <property type="project" value="InterPro"/>
</dbReference>
<dbReference type="SUPFAM" id="SSF52096">
    <property type="entry name" value="ClpP/crotonase"/>
    <property type="match status" value="1"/>
</dbReference>
<keyword evidence="4 13" id="KW-0645">Protease</keyword>
<dbReference type="Gene3D" id="6.20.330.10">
    <property type="match status" value="1"/>
</dbReference>
<gene>
    <name evidence="13" type="ORF">CCR82_08295</name>
</gene>
<evidence type="ECO:0000256" key="10">
    <source>
        <dbReference type="SAM" id="Phobius"/>
    </source>
</evidence>
<dbReference type="InterPro" id="IPR047272">
    <property type="entry name" value="S49_SppA_C"/>
</dbReference>
<evidence type="ECO:0000256" key="2">
    <source>
        <dbReference type="ARBA" id="ARBA00008683"/>
    </source>
</evidence>
<sequence>MTLIDALIQYGLFTAKTLTLVLALGLLLVLVFRARPSSSGDDDDDGSRLEVVDLNGRYAAMADTIKAATLPPKVFKKDFKAERKAEKARAKAEEADDKRRLFVIDFHGDLMATEVSALREVISALLITATPKDEVLLRLDNAGGAVHEHGLAASQLLRLRNAGIPLTIAVDKVAASGGYLMACVANRLLAAPFAVVGSIGVLAEMPNFHRLLQEKGVDFELHTAGEHKRTLTLFGENTDEGRIKLREQLEETHGQFKAFIAAYRPALDLSKVATGEYWHGEQALSLGLVDDVQTSDDYLLAARADADLYKVRYRARKRPLQRLLGAVELNETPRAIMRALAGAIGPVARWLRHLGS</sequence>
<keyword evidence="14" id="KW-1185">Reference proteome</keyword>
<organism evidence="13 14">
    <name type="scientific">Halochromatium salexigens</name>
    <name type="common">Chromatium salexigens</name>
    <dbReference type="NCBI Taxonomy" id="49447"/>
    <lineage>
        <taxon>Bacteria</taxon>
        <taxon>Pseudomonadati</taxon>
        <taxon>Pseudomonadota</taxon>
        <taxon>Gammaproteobacteria</taxon>
        <taxon>Chromatiales</taxon>
        <taxon>Chromatiaceae</taxon>
        <taxon>Halochromatium</taxon>
    </lineage>
</organism>
<dbReference type="CDD" id="cd07023">
    <property type="entry name" value="S49_Sppa_N_C"/>
    <property type="match status" value="1"/>
</dbReference>
<dbReference type="PANTHER" id="PTHR42987:SF4">
    <property type="entry name" value="PROTEASE SOHB-RELATED"/>
    <property type="match status" value="1"/>
</dbReference>
<keyword evidence="6" id="KW-0378">Hydrolase</keyword>
<dbReference type="RefSeq" id="WP_201245005.1">
    <property type="nucleotide sequence ID" value="NZ_NHSF01000054.1"/>
</dbReference>
<evidence type="ECO:0000256" key="9">
    <source>
        <dbReference type="ARBA" id="ARBA00023136"/>
    </source>
</evidence>
<evidence type="ECO:0000256" key="8">
    <source>
        <dbReference type="ARBA" id="ARBA00022989"/>
    </source>
</evidence>
<dbReference type="GO" id="GO:0005886">
    <property type="term" value="C:plasma membrane"/>
    <property type="evidence" value="ECO:0007669"/>
    <property type="project" value="UniProtKB-SubCell"/>
</dbReference>
<dbReference type="InterPro" id="IPR013703">
    <property type="entry name" value="Peptidase_S49_N_proteobac"/>
</dbReference>
<evidence type="ECO:0000313" key="14">
    <source>
        <dbReference type="Proteomes" id="UP001296967"/>
    </source>
</evidence>
<evidence type="ECO:0000313" key="13">
    <source>
        <dbReference type="EMBL" id="MBK5930519.1"/>
    </source>
</evidence>
<evidence type="ECO:0000256" key="3">
    <source>
        <dbReference type="ARBA" id="ARBA00022475"/>
    </source>
</evidence>
<evidence type="ECO:0000256" key="7">
    <source>
        <dbReference type="ARBA" id="ARBA00022825"/>
    </source>
</evidence>